<dbReference type="InParanoid" id="A8X0E6"/>
<accession>A8X0E6</accession>
<dbReference type="GeneID" id="8580616"/>
<dbReference type="KEGG" id="cbr:CBG_05671"/>
<evidence type="ECO:0000256" key="1">
    <source>
        <dbReference type="ARBA" id="ARBA00001961"/>
    </source>
</evidence>
<sequence>FLNIFLAYSDEVIEFNEKIWEKCGKELRGDSGKDVNLVCFRSSKHLLIQKVEILSLRPFILQYHNMVHRRLAKRSVLEAEALQLEQLRISGKTETPEKSQVRAANGTWLIHTKRPNFAKIFWNLQVNIRALDLSTAEPWQILSYNSEGYYAPHYDFLNPETNKVLVESRGNRIATVLVILQIAKKGGTTVFPKININIRPKIGDVVVWLNTVPDGESDSQTLHAACPIKEGTKIGATLWVHANGQEFSLPYTSNGKDSFEGEEYWYEQYLDLCDNVAKDTTWQWRRAVCFEYLISFQAVKVEVISWSPGLVIYRDMFTKKQVLDYIEIMKHQDFEEQQVVNDDGTEYYSKYRKANGTQIIAPDFPAALSIWKTVKILIPTLNIESSEDIVALSYIRGGHYAAHHDFLEYPSEKEWDGWMKDYGNRFGTLIMAFETAELGGATIFPSLNAAIRPNTGDAFFWFNAMGNTKQEDLSDHGGCPIYEGKKSISTIWFRMKNQPILTKLLNPGHISARWLIPDHF</sequence>
<evidence type="ECO:0000256" key="5">
    <source>
        <dbReference type="ARBA" id="ARBA00023002"/>
    </source>
</evidence>
<keyword evidence="6" id="KW-0408">Iron</keyword>
<feature type="domain" description="Fe2OG dioxygenase" evidence="7">
    <location>
        <begin position="135"/>
        <end position="242"/>
    </location>
</feature>
<comment type="cofactor">
    <cofactor evidence="1">
        <name>L-ascorbate</name>
        <dbReference type="ChEBI" id="CHEBI:38290"/>
    </cofactor>
</comment>
<proteinExistence type="predicted"/>
<dbReference type="FunFam" id="2.60.120.620:FF:000030">
    <property type="entry name" value="Proline HYdroxylase"/>
    <property type="match status" value="2"/>
</dbReference>
<dbReference type="Pfam" id="PF13640">
    <property type="entry name" value="2OG-FeII_Oxy_3"/>
    <property type="match status" value="2"/>
</dbReference>
<dbReference type="STRING" id="6238.A8X0E6"/>
<dbReference type="Proteomes" id="UP000008549">
    <property type="component" value="Unassembled WGS sequence"/>
</dbReference>
<dbReference type="InterPro" id="IPR005123">
    <property type="entry name" value="Oxoglu/Fe-dep_dioxygenase_dom"/>
</dbReference>
<dbReference type="CTD" id="8580616"/>
<reference evidence="8 9" key="2">
    <citation type="journal article" date="2011" name="PLoS Genet.">
        <title>Caenorhabditis briggsae recombinant inbred line genotypes reveal inter-strain incompatibility and the evolution of recombination.</title>
        <authorList>
            <person name="Ross J.A."/>
            <person name="Koboldt D.C."/>
            <person name="Staisch J.E."/>
            <person name="Chamberlin H.M."/>
            <person name="Gupta B.P."/>
            <person name="Miller R.D."/>
            <person name="Baird S.E."/>
            <person name="Haag E.S."/>
        </authorList>
    </citation>
    <scope>NUCLEOTIDE SEQUENCE [LARGE SCALE GENOMIC DNA]</scope>
    <source>
        <strain evidence="8 9">AF16</strain>
    </source>
</reference>
<dbReference type="InterPro" id="IPR045054">
    <property type="entry name" value="P4HA-like"/>
</dbReference>
<dbReference type="WormBase" id="CBG05671">
    <property type="protein sequence ID" value="CBP47626"/>
    <property type="gene ID" value="WBGene00028075"/>
    <property type="gene designation" value="Cbr-phy-4"/>
</dbReference>
<dbReference type="FunCoup" id="A8X0E6">
    <property type="interactions" value="109"/>
</dbReference>
<dbReference type="InterPro" id="IPR006620">
    <property type="entry name" value="Pro_4_hyd_alph"/>
</dbReference>
<dbReference type="HOGENOM" id="CLU_524390_0_0_1"/>
<keyword evidence="9" id="KW-1185">Reference proteome</keyword>
<dbReference type="PROSITE" id="PS51471">
    <property type="entry name" value="FE2OG_OXY"/>
    <property type="match status" value="1"/>
</dbReference>
<reference evidence="8 9" key="1">
    <citation type="journal article" date="2003" name="PLoS Biol.">
        <title>The genome sequence of Caenorhabditis briggsae: a platform for comparative genomics.</title>
        <authorList>
            <person name="Stein L.D."/>
            <person name="Bao Z."/>
            <person name="Blasiar D."/>
            <person name="Blumenthal T."/>
            <person name="Brent M.R."/>
            <person name="Chen N."/>
            <person name="Chinwalla A."/>
            <person name="Clarke L."/>
            <person name="Clee C."/>
            <person name="Coghlan A."/>
            <person name="Coulson A."/>
            <person name="D'Eustachio P."/>
            <person name="Fitch D.H."/>
            <person name="Fulton L.A."/>
            <person name="Fulton R.E."/>
            <person name="Griffiths-Jones S."/>
            <person name="Harris T.W."/>
            <person name="Hillier L.W."/>
            <person name="Kamath R."/>
            <person name="Kuwabara P.E."/>
            <person name="Mardis E.R."/>
            <person name="Marra M.A."/>
            <person name="Miner T.L."/>
            <person name="Minx P."/>
            <person name="Mullikin J.C."/>
            <person name="Plumb R.W."/>
            <person name="Rogers J."/>
            <person name="Schein J.E."/>
            <person name="Sohrmann M."/>
            <person name="Spieth J."/>
            <person name="Stajich J.E."/>
            <person name="Wei C."/>
            <person name="Willey D."/>
            <person name="Wilson R.K."/>
            <person name="Durbin R."/>
            <person name="Waterston R.H."/>
        </authorList>
    </citation>
    <scope>NUCLEOTIDE SEQUENCE [LARGE SCALE GENOMIC DNA]</scope>
    <source>
        <strain evidence="8 9">AF16</strain>
    </source>
</reference>
<dbReference type="RefSeq" id="XP_002638619.1">
    <property type="nucleotide sequence ID" value="XM_002638573.1"/>
</dbReference>
<dbReference type="SMART" id="SM00702">
    <property type="entry name" value="P4Hc"/>
    <property type="match status" value="2"/>
</dbReference>
<evidence type="ECO:0000256" key="4">
    <source>
        <dbReference type="ARBA" id="ARBA00022964"/>
    </source>
</evidence>
<evidence type="ECO:0000256" key="6">
    <source>
        <dbReference type="ARBA" id="ARBA00023004"/>
    </source>
</evidence>
<dbReference type="OMA" id="SISTIWF"/>
<dbReference type="AlphaFoldDB" id="A8X0E6"/>
<keyword evidence="4" id="KW-0223">Dioxygenase</keyword>
<dbReference type="eggNOG" id="KOG1591">
    <property type="taxonomic scope" value="Eukaryota"/>
</dbReference>
<evidence type="ECO:0000256" key="2">
    <source>
        <dbReference type="ARBA" id="ARBA00022723"/>
    </source>
</evidence>
<evidence type="ECO:0000313" key="8">
    <source>
        <dbReference type="EMBL" id="CAP26106.1"/>
    </source>
</evidence>
<evidence type="ECO:0000313" key="10">
    <source>
        <dbReference type="WormBase" id="CBG05671"/>
    </source>
</evidence>
<dbReference type="GO" id="GO:0005506">
    <property type="term" value="F:iron ion binding"/>
    <property type="evidence" value="ECO:0007669"/>
    <property type="project" value="InterPro"/>
</dbReference>
<keyword evidence="3" id="KW-0847">Vitamin C</keyword>
<keyword evidence="5" id="KW-0560">Oxidoreductase</keyword>
<dbReference type="Gene3D" id="2.60.120.620">
    <property type="entry name" value="q2cbj1_9rhob like domain"/>
    <property type="match status" value="2"/>
</dbReference>
<dbReference type="InterPro" id="IPR044862">
    <property type="entry name" value="Pro_4_hyd_alph_FE2OG_OXY"/>
</dbReference>
<evidence type="ECO:0000313" key="9">
    <source>
        <dbReference type="Proteomes" id="UP000008549"/>
    </source>
</evidence>
<feature type="non-terminal residue" evidence="8">
    <location>
        <position position="1"/>
    </location>
</feature>
<dbReference type="EMBL" id="HE601419">
    <property type="protein sequence ID" value="CAP26106.1"/>
    <property type="molecule type" value="Genomic_DNA"/>
</dbReference>
<dbReference type="GO" id="GO:0005783">
    <property type="term" value="C:endoplasmic reticulum"/>
    <property type="evidence" value="ECO:0000318"/>
    <property type="project" value="GO_Central"/>
</dbReference>
<evidence type="ECO:0000256" key="3">
    <source>
        <dbReference type="ARBA" id="ARBA00022896"/>
    </source>
</evidence>
<keyword evidence="2" id="KW-0479">Metal-binding</keyword>
<dbReference type="PANTHER" id="PTHR10869">
    <property type="entry name" value="PROLYL 4-HYDROXYLASE ALPHA SUBUNIT"/>
    <property type="match status" value="1"/>
</dbReference>
<evidence type="ECO:0000259" key="7">
    <source>
        <dbReference type="PROSITE" id="PS51471"/>
    </source>
</evidence>
<organism evidence="8 9">
    <name type="scientific">Caenorhabditis briggsae</name>
    <dbReference type="NCBI Taxonomy" id="6238"/>
    <lineage>
        <taxon>Eukaryota</taxon>
        <taxon>Metazoa</taxon>
        <taxon>Ecdysozoa</taxon>
        <taxon>Nematoda</taxon>
        <taxon>Chromadorea</taxon>
        <taxon>Rhabditida</taxon>
        <taxon>Rhabditina</taxon>
        <taxon>Rhabditomorpha</taxon>
        <taxon>Rhabditoidea</taxon>
        <taxon>Rhabditidae</taxon>
        <taxon>Peloderinae</taxon>
        <taxon>Caenorhabditis</taxon>
    </lineage>
</organism>
<dbReference type="GO" id="GO:0031418">
    <property type="term" value="F:L-ascorbic acid binding"/>
    <property type="evidence" value="ECO:0007669"/>
    <property type="project" value="UniProtKB-KW"/>
</dbReference>
<dbReference type="PANTHER" id="PTHR10869:SF215">
    <property type="entry name" value="FE2OG DIOXYGENASE DOMAIN-CONTAINING PROTEIN"/>
    <property type="match status" value="1"/>
</dbReference>
<gene>
    <name evidence="10" type="primary">phy-4</name>
    <name evidence="8 10" type="ORF">CBG05671</name>
    <name evidence="8" type="ORF">CBG_05671</name>
</gene>
<dbReference type="GO" id="GO:0004656">
    <property type="term" value="F:procollagen-proline 4-dioxygenase activity"/>
    <property type="evidence" value="ECO:0000318"/>
    <property type="project" value="GO_Central"/>
</dbReference>
<protein>
    <submittedName>
        <fullName evidence="8">Protein CBG05671</fullName>
    </submittedName>
</protein>
<name>A8X0E6_CAEBR</name>